<dbReference type="InterPro" id="IPR013785">
    <property type="entry name" value="Aldolase_TIM"/>
</dbReference>
<dbReference type="SFLD" id="SFLDS00029">
    <property type="entry name" value="Radical_SAM"/>
    <property type="match status" value="1"/>
</dbReference>
<dbReference type="InterPro" id="IPR022462">
    <property type="entry name" value="EpmB"/>
</dbReference>
<dbReference type="Pfam" id="PF04055">
    <property type="entry name" value="Radical_SAM"/>
    <property type="match status" value="1"/>
</dbReference>
<dbReference type="CDD" id="cd01335">
    <property type="entry name" value="Radical_SAM"/>
    <property type="match status" value="1"/>
</dbReference>
<dbReference type="EMBL" id="AP021861">
    <property type="protein sequence ID" value="BBO36132.1"/>
    <property type="molecule type" value="Genomic_DNA"/>
</dbReference>
<dbReference type="NCBIfam" id="TIGR00238">
    <property type="entry name" value="KamA family radical SAM protein"/>
    <property type="match status" value="1"/>
</dbReference>
<keyword evidence="18" id="KW-1185">Reference proteome</keyword>
<evidence type="ECO:0000256" key="7">
    <source>
        <dbReference type="ARBA" id="ARBA00022691"/>
    </source>
</evidence>
<evidence type="ECO:0000256" key="3">
    <source>
        <dbReference type="ARBA" id="ARBA00001966"/>
    </source>
</evidence>
<comment type="cofactor">
    <cofactor evidence="2 15">
        <name>pyridoxal 5'-phosphate</name>
        <dbReference type="ChEBI" id="CHEBI:597326"/>
    </cofactor>
</comment>
<feature type="domain" description="Radical SAM core" evidence="16">
    <location>
        <begin position="132"/>
        <end position="344"/>
    </location>
</feature>
<dbReference type="GO" id="GO:0016853">
    <property type="term" value="F:isomerase activity"/>
    <property type="evidence" value="ECO:0007669"/>
    <property type="project" value="UniProtKB-KW"/>
</dbReference>
<dbReference type="KEGG" id="lpav:PLANPX_5744"/>
<keyword evidence="10" id="KW-0408">Iron</keyword>
<feature type="modified residue" description="N6-(pyridoxal phosphate)lysine" evidence="15">
    <location>
        <position position="358"/>
    </location>
</feature>
<comment type="similarity">
    <text evidence="4">Belongs to the radical SAM superfamily. KamA family.</text>
</comment>
<evidence type="ECO:0000259" key="16">
    <source>
        <dbReference type="PROSITE" id="PS51918"/>
    </source>
</evidence>
<dbReference type="GO" id="GO:0051539">
    <property type="term" value="F:4 iron, 4 sulfur cluster binding"/>
    <property type="evidence" value="ECO:0007669"/>
    <property type="project" value="UniProtKB-KW"/>
</dbReference>
<dbReference type="SFLD" id="SFLDG01070">
    <property type="entry name" value="PLP-dependent"/>
    <property type="match status" value="1"/>
</dbReference>
<evidence type="ECO:0000256" key="9">
    <source>
        <dbReference type="ARBA" id="ARBA00022898"/>
    </source>
</evidence>
<proteinExistence type="inferred from homology"/>
<dbReference type="PROSITE" id="PS51918">
    <property type="entry name" value="RADICAL_SAM"/>
    <property type="match status" value="1"/>
</dbReference>
<dbReference type="SUPFAM" id="SSF102114">
    <property type="entry name" value="Radical SAM enzymes"/>
    <property type="match status" value="1"/>
</dbReference>
<evidence type="ECO:0000256" key="8">
    <source>
        <dbReference type="ARBA" id="ARBA00022723"/>
    </source>
</evidence>
<name>A0A5K7XJ77_9BACT</name>
<dbReference type="NCBIfam" id="TIGR03821">
    <property type="entry name" value="EFP_modif_epmB"/>
    <property type="match status" value="1"/>
</dbReference>
<sequence>MVVWPRSDSPYAKPLPQTELSILTSPESAVRARSTATSAPWQRELRDSIRDPRRLFEALGLPAELAAEAAAAGADFPLFVPPSYLRRIERGNLADPLFRQVWPAAAETESVVGFTDDPVEDAAFALRPGLLQKYAGRALMVVTGACAIHCRYCFRRHFPYDESPPNERVWAGAVETLRNDPTIEEIILSGGDPLTVVDSRLARLAEQFAAIPHLRRLRIHTRLPVMIPSRVNDELLAWLTGTRLTPVMVIHSNHAQELDAEVAAALRRLREAGVLLLNQAVLLRGVNDTVDAQADLNLRLIDLGVTPYYLNQLDRVRGSAHFEVSVERGREIMKELRRRLPGYAVPRYVQDQPGAAHKVALA</sequence>
<dbReference type="Proteomes" id="UP000326837">
    <property type="component" value="Chromosome"/>
</dbReference>
<evidence type="ECO:0000256" key="12">
    <source>
        <dbReference type="ARBA" id="ARBA00023235"/>
    </source>
</evidence>
<dbReference type="Gene3D" id="3.20.20.70">
    <property type="entry name" value="Aldolase class I"/>
    <property type="match status" value="1"/>
</dbReference>
<evidence type="ECO:0000256" key="15">
    <source>
        <dbReference type="PIRSR" id="PIRSR603739-50"/>
    </source>
</evidence>
<keyword evidence="6 14" id="KW-0004">4Fe-4S</keyword>
<evidence type="ECO:0000256" key="11">
    <source>
        <dbReference type="ARBA" id="ARBA00023014"/>
    </source>
</evidence>
<evidence type="ECO:0000256" key="1">
    <source>
        <dbReference type="ARBA" id="ARBA00001352"/>
    </source>
</evidence>
<dbReference type="SFLD" id="SFLDF00314">
    <property type="entry name" value="L-lysine_2_3-aminomutase_(yjeK"/>
    <property type="match status" value="1"/>
</dbReference>
<evidence type="ECO:0000256" key="5">
    <source>
        <dbReference type="ARBA" id="ARBA00022363"/>
    </source>
</evidence>
<dbReference type="GO" id="GO:0046872">
    <property type="term" value="F:metal ion binding"/>
    <property type="evidence" value="ECO:0007669"/>
    <property type="project" value="UniProtKB-KW"/>
</dbReference>
<protein>
    <recommendedName>
        <fullName evidence="5">L-lysine 2,3-aminomutase</fullName>
    </recommendedName>
    <alternativeName>
        <fullName evidence="13">EF-P post-translational modification enzyme B</fullName>
    </alternativeName>
</protein>
<dbReference type="PANTHER" id="PTHR30538">
    <property type="entry name" value="LYSINE 2,3-AMINOMUTASE-RELATED"/>
    <property type="match status" value="1"/>
</dbReference>
<keyword evidence="12 17" id="KW-0413">Isomerase</keyword>
<feature type="binding site" evidence="14">
    <location>
        <position position="150"/>
    </location>
    <ligand>
        <name>[4Fe-4S] cluster</name>
        <dbReference type="ChEBI" id="CHEBI:49883"/>
        <note>4Fe-4S-S-AdoMet</note>
    </ligand>
</feature>
<keyword evidence="8 14" id="KW-0479">Metal-binding</keyword>
<evidence type="ECO:0000256" key="4">
    <source>
        <dbReference type="ARBA" id="ARBA00008703"/>
    </source>
</evidence>
<dbReference type="InterPro" id="IPR003739">
    <property type="entry name" value="Lys_aminomutase/Glu_NH3_mut"/>
</dbReference>
<keyword evidence="11 14" id="KW-0411">Iron-sulfur</keyword>
<evidence type="ECO:0000256" key="2">
    <source>
        <dbReference type="ARBA" id="ARBA00001933"/>
    </source>
</evidence>
<organism evidence="17 18">
    <name type="scientific">Lacipirellula parvula</name>
    <dbReference type="NCBI Taxonomy" id="2650471"/>
    <lineage>
        <taxon>Bacteria</taxon>
        <taxon>Pseudomonadati</taxon>
        <taxon>Planctomycetota</taxon>
        <taxon>Planctomycetia</taxon>
        <taxon>Pirellulales</taxon>
        <taxon>Lacipirellulaceae</taxon>
        <taxon>Lacipirellula</taxon>
    </lineage>
</organism>
<keyword evidence="7" id="KW-0949">S-adenosyl-L-methionine</keyword>
<dbReference type="InterPro" id="IPR007197">
    <property type="entry name" value="rSAM"/>
</dbReference>
<dbReference type="AlphaFoldDB" id="A0A5K7XJ77"/>
<comment type="cofactor">
    <cofactor evidence="3">
        <name>[4Fe-4S] cluster</name>
        <dbReference type="ChEBI" id="CHEBI:49883"/>
    </cofactor>
</comment>
<gene>
    <name evidence="17" type="ORF">PLANPX_5744</name>
</gene>
<evidence type="ECO:0000256" key="13">
    <source>
        <dbReference type="ARBA" id="ARBA00030756"/>
    </source>
</evidence>
<feature type="binding site" evidence="14">
    <location>
        <position position="153"/>
    </location>
    <ligand>
        <name>[4Fe-4S] cluster</name>
        <dbReference type="ChEBI" id="CHEBI:49883"/>
        <note>4Fe-4S-S-AdoMet</note>
    </ligand>
</feature>
<evidence type="ECO:0000256" key="10">
    <source>
        <dbReference type="ARBA" id="ARBA00023004"/>
    </source>
</evidence>
<comment type="catalytic activity">
    <reaction evidence="1">
        <text>L-lysine = D-beta-lysine</text>
        <dbReference type="Rhea" id="RHEA:44148"/>
        <dbReference type="ChEBI" id="CHEBI:32551"/>
        <dbReference type="ChEBI" id="CHEBI:84138"/>
    </reaction>
</comment>
<accession>A0A5K7XJ77</accession>
<keyword evidence="9 15" id="KW-0663">Pyridoxal phosphate</keyword>
<feature type="binding site" evidence="14">
    <location>
        <position position="146"/>
    </location>
    <ligand>
        <name>[4Fe-4S] cluster</name>
        <dbReference type="ChEBI" id="CHEBI:49883"/>
        <note>4Fe-4S-S-AdoMet</note>
    </ligand>
</feature>
<reference evidence="18" key="1">
    <citation type="submission" date="2019-10" db="EMBL/GenBank/DDBJ databases">
        <title>Lacipirellula parvula gen. nov., sp. nov., representing a lineage of planctomycetes widespread in freshwater anoxic habitats, and description of the family Lacipirellulaceae.</title>
        <authorList>
            <person name="Dedysh S.N."/>
            <person name="Kulichevskaya I.S."/>
            <person name="Beletsky A.V."/>
            <person name="Rakitin A.L."/>
            <person name="Mardanov A.V."/>
            <person name="Ivanova A.A."/>
            <person name="Saltykova V.X."/>
            <person name="Rijpstra W.I.C."/>
            <person name="Sinninghe Damste J.S."/>
            <person name="Ravin N.V."/>
        </authorList>
    </citation>
    <scope>NUCLEOTIDE SEQUENCE [LARGE SCALE GENOMIC DNA]</scope>
    <source>
        <strain evidence="18">PX69</strain>
    </source>
</reference>
<dbReference type="InterPro" id="IPR058240">
    <property type="entry name" value="rSAM_sf"/>
</dbReference>
<dbReference type="PIRSF" id="PIRSF004911">
    <property type="entry name" value="DUF160"/>
    <property type="match status" value="1"/>
</dbReference>
<evidence type="ECO:0000313" key="17">
    <source>
        <dbReference type="EMBL" id="BBO36132.1"/>
    </source>
</evidence>
<evidence type="ECO:0000256" key="14">
    <source>
        <dbReference type="PIRSR" id="PIRSR004911-1"/>
    </source>
</evidence>
<evidence type="ECO:0000313" key="18">
    <source>
        <dbReference type="Proteomes" id="UP000326837"/>
    </source>
</evidence>
<dbReference type="PANTHER" id="PTHR30538:SF1">
    <property type="entry name" value="L-LYSINE 2,3-AMINOMUTASE"/>
    <property type="match status" value="1"/>
</dbReference>
<evidence type="ECO:0000256" key="6">
    <source>
        <dbReference type="ARBA" id="ARBA00022485"/>
    </source>
</evidence>